<feature type="region of interest" description="Disordered" evidence="1">
    <location>
        <begin position="108"/>
        <end position="223"/>
    </location>
</feature>
<evidence type="ECO:0000313" key="2">
    <source>
        <dbReference type="EMBL" id="OXA39786.1"/>
    </source>
</evidence>
<dbReference type="EMBL" id="LNIX01000037">
    <property type="protein sequence ID" value="OXA39786.1"/>
    <property type="molecule type" value="Genomic_DNA"/>
</dbReference>
<feature type="compositionally biased region" description="Low complexity" evidence="1">
    <location>
        <begin position="113"/>
        <end position="154"/>
    </location>
</feature>
<evidence type="ECO:0000313" key="3">
    <source>
        <dbReference type="Proteomes" id="UP000198287"/>
    </source>
</evidence>
<reference evidence="2 3" key="1">
    <citation type="submission" date="2015-12" db="EMBL/GenBank/DDBJ databases">
        <title>The genome of Folsomia candida.</title>
        <authorList>
            <person name="Faddeeva A."/>
            <person name="Derks M.F."/>
            <person name="Anvar Y."/>
            <person name="Smit S."/>
            <person name="Van Straalen N."/>
            <person name="Roelofs D."/>
        </authorList>
    </citation>
    <scope>NUCLEOTIDE SEQUENCE [LARGE SCALE GENOMIC DNA]</scope>
    <source>
        <strain evidence="2 3">VU population</strain>
        <tissue evidence="2">Whole body</tissue>
    </source>
</reference>
<feature type="compositionally biased region" description="Basic and acidic residues" evidence="1">
    <location>
        <begin position="155"/>
        <end position="191"/>
    </location>
</feature>
<protein>
    <submittedName>
        <fullName evidence="2">Uncharacterized protein</fullName>
    </submittedName>
</protein>
<dbReference type="AlphaFoldDB" id="A0A226D698"/>
<name>A0A226D698_FOLCA</name>
<sequence length="223" mass="24081">MSYYFSQFFKKLRYLFSSSETNEVSETPEKSSVKRKYCEIGVGTGEDLEDSKNPPVKKVNLEAIEPPPGIPAASSTIEMRRKCCTNFGDLVEFGDAFGLPPPTLISGQISVDPTTTTNSVTTTTTSPTSTTPTTTSASTTTTNTTTAPTKTAIPTDDKTKPTDPTAKIDDVKTEKEKQEEEEFIKSHEVHVVDPPPEIPPVTTDPNNPTPSPPPQPVTPPPPP</sequence>
<proteinExistence type="predicted"/>
<feature type="compositionally biased region" description="Pro residues" evidence="1">
    <location>
        <begin position="207"/>
        <end position="223"/>
    </location>
</feature>
<comment type="caution">
    <text evidence="2">The sequence shown here is derived from an EMBL/GenBank/DDBJ whole genome shotgun (WGS) entry which is preliminary data.</text>
</comment>
<evidence type="ECO:0000256" key="1">
    <source>
        <dbReference type="SAM" id="MobiDB-lite"/>
    </source>
</evidence>
<dbReference type="Proteomes" id="UP000198287">
    <property type="component" value="Unassembled WGS sequence"/>
</dbReference>
<gene>
    <name evidence="2" type="ORF">Fcan01_25446</name>
</gene>
<organism evidence="2 3">
    <name type="scientific">Folsomia candida</name>
    <name type="common">Springtail</name>
    <dbReference type="NCBI Taxonomy" id="158441"/>
    <lineage>
        <taxon>Eukaryota</taxon>
        <taxon>Metazoa</taxon>
        <taxon>Ecdysozoa</taxon>
        <taxon>Arthropoda</taxon>
        <taxon>Hexapoda</taxon>
        <taxon>Collembola</taxon>
        <taxon>Entomobryomorpha</taxon>
        <taxon>Isotomoidea</taxon>
        <taxon>Isotomidae</taxon>
        <taxon>Proisotominae</taxon>
        <taxon>Folsomia</taxon>
    </lineage>
</organism>
<keyword evidence="3" id="KW-1185">Reference proteome</keyword>
<accession>A0A226D698</accession>